<dbReference type="InterPro" id="IPR036249">
    <property type="entry name" value="Thioredoxin-like_sf"/>
</dbReference>
<keyword evidence="2" id="KW-1185">Reference proteome</keyword>
<evidence type="ECO:0000313" key="2">
    <source>
        <dbReference type="Proteomes" id="UP000248553"/>
    </source>
</evidence>
<protein>
    <submittedName>
        <fullName evidence="1">Thioredoxin family protein</fullName>
    </submittedName>
</protein>
<dbReference type="SUPFAM" id="SSF52833">
    <property type="entry name" value="Thioredoxin-like"/>
    <property type="match status" value="1"/>
</dbReference>
<dbReference type="Proteomes" id="UP000248553">
    <property type="component" value="Unassembled WGS sequence"/>
</dbReference>
<dbReference type="RefSeq" id="WP_111479446.1">
    <property type="nucleotide sequence ID" value="NZ_QHKM01000006.1"/>
</dbReference>
<sequence>MSSSPASAAPAVLTPERLASAYSYAAYRQLIDELLAQGRTTGPHQSEALLHYAKLNEQRMSRLDKTVQLLPEVTTELARLQGRYVWLVITEGWCGDAAQLVPVIDAIARASGGHLSTRYLLRDEHPDLMDRYLTGGVSRSIPKLVVLRADTLTEVTHWGPRPAEAQALLLELKAQGATHEEYAERVHAWYAKDKTRSTQQELVGLLRQFA</sequence>
<gene>
    <name evidence="1" type="ORF">DLM85_17625</name>
</gene>
<dbReference type="Pfam" id="PF14595">
    <property type="entry name" value="Thioredoxin_9"/>
    <property type="match status" value="1"/>
</dbReference>
<dbReference type="EMBL" id="QHKM01000006">
    <property type="protein sequence ID" value="RAK64517.1"/>
    <property type="molecule type" value="Genomic_DNA"/>
</dbReference>
<reference evidence="2" key="1">
    <citation type="submission" date="2018-05" db="EMBL/GenBank/DDBJ databases">
        <authorList>
            <person name="Nie L."/>
        </authorList>
    </citation>
    <scope>NUCLEOTIDE SEQUENCE [LARGE SCALE GENOMIC DNA]</scope>
    <source>
        <strain evidence="2">NL</strain>
    </source>
</reference>
<proteinExistence type="predicted"/>
<accession>A0A328BBY8</accession>
<dbReference type="AlphaFoldDB" id="A0A328BBY8"/>
<dbReference type="Gene3D" id="3.40.30.10">
    <property type="entry name" value="Glutaredoxin"/>
    <property type="match status" value="1"/>
</dbReference>
<dbReference type="OrthoDB" id="6120799at2"/>
<name>A0A328BBY8_9BACT</name>
<comment type="caution">
    <text evidence="1">The sequence shown here is derived from an EMBL/GenBank/DDBJ whole genome shotgun (WGS) entry which is preliminary data.</text>
</comment>
<organism evidence="1 2">
    <name type="scientific">Hymenobacter edaphi</name>
    <dbReference type="NCBI Taxonomy" id="2211146"/>
    <lineage>
        <taxon>Bacteria</taxon>
        <taxon>Pseudomonadati</taxon>
        <taxon>Bacteroidota</taxon>
        <taxon>Cytophagia</taxon>
        <taxon>Cytophagales</taxon>
        <taxon>Hymenobacteraceae</taxon>
        <taxon>Hymenobacter</taxon>
    </lineage>
</organism>
<evidence type="ECO:0000313" key="1">
    <source>
        <dbReference type="EMBL" id="RAK64517.1"/>
    </source>
</evidence>